<dbReference type="PROSITE" id="PS50235">
    <property type="entry name" value="USP_3"/>
    <property type="match status" value="1"/>
</dbReference>
<dbReference type="Xenbase" id="XB-GENE-29093031">
    <property type="gene designation" value="LOC116407691"/>
</dbReference>
<dbReference type="GO" id="GO:0004843">
    <property type="term" value="F:cysteine-type deubiquitinase activity"/>
    <property type="evidence" value="ECO:0007669"/>
    <property type="project" value="InterPro"/>
</dbReference>
<dbReference type="PANTHER" id="PTHR24006">
    <property type="entry name" value="UBIQUITIN CARBOXYL-TERMINAL HYDROLASE"/>
    <property type="match status" value="1"/>
</dbReference>
<dbReference type="InterPro" id="IPR050164">
    <property type="entry name" value="Peptidase_C19"/>
</dbReference>
<dbReference type="InterPro" id="IPR001394">
    <property type="entry name" value="Peptidase_C19_UCH"/>
</dbReference>
<dbReference type="PROSITE" id="PS00973">
    <property type="entry name" value="USP_2"/>
    <property type="match status" value="1"/>
</dbReference>
<dbReference type="InterPro" id="IPR018200">
    <property type="entry name" value="USP_CS"/>
</dbReference>
<dbReference type="Gene3D" id="3.90.70.10">
    <property type="entry name" value="Cysteine proteinases"/>
    <property type="match status" value="1"/>
</dbReference>
<dbReference type="PANTHER" id="PTHR24006:SF915">
    <property type="entry name" value="UBIQUITIN CARBOXYL-TERMINAL HYDROLASE-RELATED"/>
    <property type="match status" value="1"/>
</dbReference>
<protein>
    <submittedName>
        <fullName evidence="4">Ubiquitin carboxyl-terminal hydrolase 26-like</fullName>
    </submittedName>
</protein>
<gene>
    <name evidence="4 5" type="primary">LOC116407691</name>
</gene>
<dbReference type="Pfam" id="PF00443">
    <property type="entry name" value="UCH"/>
    <property type="match status" value="1"/>
</dbReference>
<keyword evidence="1" id="KW-0472">Membrane</keyword>
<dbReference type="InterPro" id="IPR028889">
    <property type="entry name" value="USP"/>
</dbReference>
<dbReference type="CDD" id="cd02257">
    <property type="entry name" value="Peptidase_C19"/>
    <property type="match status" value="1"/>
</dbReference>
<dbReference type="GeneID" id="116407691"/>
<dbReference type="KEGG" id="xtr:116407691"/>
<keyword evidence="3" id="KW-1185">Reference proteome</keyword>
<reference evidence="4" key="1">
    <citation type="submission" date="2025-08" db="UniProtKB">
        <authorList>
            <consortium name="RefSeq"/>
        </authorList>
    </citation>
    <scope>IDENTIFICATION</scope>
    <source>
        <strain evidence="4">Nigerian</strain>
        <tissue evidence="4">Liver and blood</tissue>
    </source>
</reference>
<dbReference type="OrthoDB" id="289038at2759"/>
<keyword evidence="1" id="KW-1133">Transmembrane helix</keyword>
<evidence type="ECO:0000256" key="1">
    <source>
        <dbReference type="SAM" id="Phobius"/>
    </source>
</evidence>
<dbReference type="Proteomes" id="UP000008143">
    <property type="component" value="Chromosome 9"/>
</dbReference>
<evidence type="ECO:0000313" key="5">
    <source>
        <dbReference type="Xenbase" id="XB-GENE-29093031"/>
    </source>
</evidence>
<evidence type="ECO:0000313" key="4">
    <source>
        <dbReference type="RefSeq" id="XP_031749394.1"/>
    </source>
</evidence>
<feature type="domain" description="USP" evidence="2">
    <location>
        <begin position="1"/>
        <end position="175"/>
    </location>
</feature>
<accession>A0A8J1IUX0</accession>
<evidence type="ECO:0000259" key="2">
    <source>
        <dbReference type="PROSITE" id="PS50235"/>
    </source>
</evidence>
<feature type="transmembrane region" description="Helical" evidence="1">
    <location>
        <begin position="12"/>
        <end position="33"/>
    </location>
</feature>
<sequence length="181" mass="21032">MPWNFAPNLPNAVFWFGAAASVCTKCFNFPVLLTRILIVQLKRFWFDYETLETEKLYEEVEVSLSLTVSPYCTERTSLPLPRPEMDSNVKEKKTKISRKAMKKSTKEDKFQSYNLVSIVNHIGDGAEDGHYVSDVYDDKTKTWLTYDDSDVNEMDPEAMLATRAYTGYLYFYIHKSFLNVK</sequence>
<dbReference type="AlphaFoldDB" id="A0A8J1IUX0"/>
<dbReference type="RefSeq" id="XP_031749394.1">
    <property type="nucleotide sequence ID" value="XM_031893534.1"/>
</dbReference>
<organism evidence="3 4">
    <name type="scientific">Xenopus tropicalis</name>
    <name type="common">Western clawed frog</name>
    <name type="synonym">Silurana tropicalis</name>
    <dbReference type="NCBI Taxonomy" id="8364"/>
    <lineage>
        <taxon>Eukaryota</taxon>
        <taxon>Metazoa</taxon>
        <taxon>Chordata</taxon>
        <taxon>Craniata</taxon>
        <taxon>Vertebrata</taxon>
        <taxon>Euteleostomi</taxon>
        <taxon>Amphibia</taxon>
        <taxon>Batrachia</taxon>
        <taxon>Anura</taxon>
        <taxon>Pipoidea</taxon>
        <taxon>Pipidae</taxon>
        <taxon>Xenopodinae</taxon>
        <taxon>Xenopus</taxon>
        <taxon>Silurana</taxon>
    </lineage>
</organism>
<proteinExistence type="predicted"/>
<dbReference type="AGR" id="Xenbase:XB-GENE-29093031"/>
<dbReference type="SUPFAM" id="SSF54001">
    <property type="entry name" value="Cysteine proteinases"/>
    <property type="match status" value="1"/>
</dbReference>
<keyword evidence="1" id="KW-0812">Transmembrane</keyword>
<name>A0A8J1IUX0_XENTR</name>
<evidence type="ECO:0000313" key="3">
    <source>
        <dbReference type="Proteomes" id="UP000008143"/>
    </source>
</evidence>
<dbReference type="GO" id="GO:0016579">
    <property type="term" value="P:protein deubiquitination"/>
    <property type="evidence" value="ECO:0007669"/>
    <property type="project" value="InterPro"/>
</dbReference>
<dbReference type="InterPro" id="IPR038765">
    <property type="entry name" value="Papain-like_cys_pep_sf"/>
</dbReference>